<evidence type="ECO:0000256" key="8">
    <source>
        <dbReference type="SAM" id="MobiDB-lite"/>
    </source>
</evidence>
<dbReference type="InterPro" id="IPR000715">
    <property type="entry name" value="Glycosyl_transferase_4"/>
</dbReference>
<keyword evidence="13" id="KW-1185">Reference proteome</keyword>
<dbReference type="GO" id="GO:0016757">
    <property type="term" value="F:glycosyltransferase activity"/>
    <property type="evidence" value="ECO:0007669"/>
    <property type="project" value="InterPro"/>
</dbReference>
<dbReference type="GO" id="GO:0044038">
    <property type="term" value="P:cell wall macromolecule biosynthetic process"/>
    <property type="evidence" value="ECO:0007669"/>
    <property type="project" value="TreeGrafter"/>
</dbReference>
<reference evidence="12 13" key="1">
    <citation type="submission" date="2019-02" db="EMBL/GenBank/DDBJ databases">
        <title>Deep-cultivation of Planctomycetes and their phenomic and genomic characterization uncovers novel biology.</title>
        <authorList>
            <person name="Wiegand S."/>
            <person name="Jogler M."/>
            <person name="Boedeker C."/>
            <person name="Pinto D."/>
            <person name="Vollmers J."/>
            <person name="Rivas-Marin E."/>
            <person name="Kohn T."/>
            <person name="Peeters S.H."/>
            <person name="Heuer A."/>
            <person name="Rast P."/>
            <person name="Oberbeckmann S."/>
            <person name="Bunk B."/>
            <person name="Jeske O."/>
            <person name="Meyerdierks A."/>
            <person name="Storesund J.E."/>
            <person name="Kallscheuer N."/>
            <person name="Luecker S."/>
            <person name="Lage O.M."/>
            <person name="Pohl T."/>
            <person name="Merkel B.J."/>
            <person name="Hornburger P."/>
            <person name="Mueller R.-W."/>
            <person name="Bruemmer F."/>
            <person name="Labrenz M."/>
            <person name="Spormann A.M."/>
            <person name="Op Den Camp H."/>
            <person name="Overmann J."/>
            <person name="Amann R."/>
            <person name="Jetten M.S.M."/>
            <person name="Mascher T."/>
            <person name="Medema M.H."/>
            <person name="Devos D.P."/>
            <person name="Kaster A.-K."/>
            <person name="Ovreas L."/>
            <person name="Rohde M."/>
            <person name="Galperin M.Y."/>
            <person name="Jogler C."/>
        </authorList>
    </citation>
    <scope>NUCLEOTIDE SEQUENCE [LARGE SCALE GENOMIC DNA]</scope>
    <source>
        <strain evidence="12 13">Pla108</strain>
    </source>
</reference>
<feature type="compositionally biased region" description="Basic and acidic residues" evidence="8">
    <location>
        <begin position="906"/>
        <end position="917"/>
    </location>
</feature>
<dbReference type="GO" id="GO:0071555">
    <property type="term" value="P:cell wall organization"/>
    <property type="evidence" value="ECO:0007669"/>
    <property type="project" value="TreeGrafter"/>
</dbReference>
<evidence type="ECO:0000256" key="3">
    <source>
        <dbReference type="ARBA" id="ARBA00022679"/>
    </source>
</evidence>
<feature type="transmembrane region" description="Helical" evidence="9">
    <location>
        <begin position="301"/>
        <end position="322"/>
    </location>
</feature>
<dbReference type="InterPro" id="IPR028098">
    <property type="entry name" value="Glyco_trans_4-like_N"/>
</dbReference>
<organism evidence="12 13">
    <name type="scientific">Botrimarina colliarenosi</name>
    <dbReference type="NCBI Taxonomy" id="2528001"/>
    <lineage>
        <taxon>Bacteria</taxon>
        <taxon>Pseudomonadati</taxon>
        <taxon>Planctomycetota</taxon>
        <taxon>Planctomycetia</taxon>
        <taxon>Pirellulales</taxon>
        <taxon>Lacipirellulaceae</taxon>
        <taxon>Botrimarina</taxon>
    </lineage>
</organism>
<evidence type="ECO:0000313" key="12">
    <source>
        <dbReference type="EMBL" id="TWT97975.1"/>
    </source>
</evidence>
<sequence length="931" mass="102626">MTSVFLAAIAAGVVSLLLTRYSITLSHRWRLLDHPDPRKVHQKSTPRLGGVGIIGAALLVGIPAFAYLANTHTDAGWIQVKHYAALTVGAIFVFGMGVLDDLWQVSSKLKLLTLLAASFVFSASGAGLHELVYDFEAFISFPWLSWILTACWITGMAVAFNFIDGLDGLAGGLALMAFGVLAYFQLDAHNYAPAVAPMVMVGAIAGFLYYNHSPARTFMGDGGSLTLGYLIGAMTIAANDEPQLGTMRAMVIPSLAMSVAIVDSALTMFRRRYQQRRSMFTAERGHIHHRLLDRGIQPHHVTLLIHAFSAAAVAVGCFSLGFDGWHTLGGLALVAPLIWALFHAAGSMRTTEMVSAIRKKRAIDRTSRRHRSSFEALQLEFDSASTFREWWETVCNAAERLHFARLVLPIAPAEGTDERTFTWVNADIDLGGEGLHLDANLPIEIAGGRSTIAEVRIPIAESLESAGERLALFSRLMADNGRYALRRVTRQDASVKPVSPTLPVGEFGGLRVAVVHDFFYTYAGAERVVEQIIRVLPQCDVFGLFDFLPEEDRGFLHGKPVRTTFLQHLPFARSKHRAYLPLMPLAIEQLDVSGYDLVVSSSYLAAKGVITGPDQVHVCYCHSPVRYGWDLQHQYLDEAGLGYGPRGLFARVILQYLRTWDARSSLGVDHFIANSQFVARRIAKFYRREAEVIYPPVDTDAFVPAGDERRDGYYLAASRLVGYKRMDLIVEAFTRTPERRLVIIGEGPEKRRLERIAGPNIEFLGWQSHQALVRSMQRANAFVFAAEEDFGIVPVEAMACGTPVIAYRKGGVTESVSEGKTGVFFNAQTPESLLEAVDRFEQGEPIEDEDRLALRRSAERFSPEVFTERLTMLLKEVTGGGVPLSGVSQNKVTAQRFDNLEVAAEARIEAPEEDHSNPGEPSNGLPLRADS</sequence>
<keyword evidence="2" id="KW-1003">Cell membrane</keyword>
<keyword evidence="7" id="KW-0479">Metal-binding</keyword>
<evidence type="ECO:0000256" key="1">
    <source>
        <dbReference type="ARBA" id="ARBA00004651"/>
    </source>
</evidence>
<comment type="subcellular location">
    <subcellularLocation>
        <location evidence="1">Cell membrane</location>
        <topology evidence="1">Multi-pass membrane protein</topology>
    </subcellularLocation>
</comment>
<dbReference type="Proteomes" id="UP000317421">
    <property type="component" value="Unassembled WGS sequence"/>
</dbReference>
<feature type="domain" description="Glycosyltransferase subfamily 4-like N-terminal" evidence="11">
    <location>
        <begin position="524"/>
        <end position="700"/>
    </location>
</feature>
<feature type="transmembrane region" description="Helical" evidence="9">
    <location>
        <begin position="80"/>
        <end position="99"/>
    </location>
</feature>
<dbReference type="PANTHER" id="PTHR22926:SF3">
    <property type="entry name" value="UNDECAPRENYL-PHOSPHATE ALPHA-N-ACETYLGLUCOSAMINYL 1-PHOSPHATE TRANSFERASE"/>
    <property type="match status" value="1"/>
</dbReference>
<evidence type="ECO:0000256" key="6">
    <source>
        <dbReference type="ARBA" id="ARBA00023136"/>
    </source>
</evidence>
<feature type="transmembrane region" description="Helical" evidence="9">
    <location>
        <begin position="169"/>
        <end position="186"/>
    </location>
</feature>
<name>A0A5C6AFK6_9BACT</name>
<comment type="cofactor">
    <cofactor evidence="7">
        <name>Mg(2+)</name>
        <dbReference type="ChEBI" id="CHEBI:18420"/>
    </cofactor>
</comment>
<evidence type="ECO:0000256" key="2">
    <source>
        <dbReference type="ARBA" id="ARBA00022475"/>
    </source>
</evidence>
<dbReference type="InterPro" id="IPR001296">
    <property type="entry name" value="Glyco_trans_1"/>
</dbReference>
<dbReference type="PANTHER" id="PTHR22926">
    <property type="entry name" value="PHOSPHO-N-ACETYLMURAMOYL-PENTAPEPTIDE-TRANSFERASE"/>
    <property type="match status" value="1"/>
</dbReference>
<feature type="transmembrane region" description="Helical" evidence="9">
    <location>
        <begin position="48"/>
        <end position="68"/>
    </location>
</feature>
<dbReference type="GO" id="GO:0005886">
    <property type="term" value="C:plasma membrane"/>
    <property type="evidence" value="ECO:0007669"/>
    <property type="project" value="UniProtKB-SubCell"/>
</dbReference>
<dbReference type="Pfam" id="PF00953">
    <property type="entry name" value="Glycos_transf_4"/>
    <property type="match status" value="1"/>
</dbReference>
<feature type="region of interest" description="Disordered" evidence="8">
    <location>
        <begin position="906"/>
        <end position="931"/>
    </location>
</feature>
<evidence type="ECO:0000259" key="10">
    <source>
        <dbReference type="Pfam" id="PF00534"/>
    </source>
</evidence>
<dbReference type="Pfam" id="PF13439">
    <property type="entry name" value="Glyco_transf_4"/>
    <property type="match status" value="1"/>
</dbReference>
<feature type="transmembrane region" description="Helical" evidence="9">
    <location>
        <begin position="111"/>
        <end position="131"/>
    </location>
</feature>
<dbReference type="Gene3D" id="3.40.50.2000">
    <property type="entry name" value="Glycogen Phosphorylase B"/>
    <property type="match status" value="2"/>
</dbReference>
<dbReference type="Pfam" id="PF00534">
    <property type="entry name" value="Glycos_transf_1"/>
    <property type="match status" value="1"/>
</dbReference>
<evidence type="ECO:0000259" key="11">
    <source>
        <dbReference type="Pfam" id="PF13439"/>
    </source>
</evidence>
<dbReference type="RefSeq" id="WP_146444863.1">
    <property type="nucleotide sequence ID" value="NZ_SJPR01000002.1"/>
</dbReference>
<dbReference type="AlphaFoldDB" id="A0A5C6AFK6"/>
<feature type="transmembrane region" description="Helical" evidence="9">
    <location>
        <begin position="222"/>
        <end position="238"/>
    </location>
</feature>
<feature type="transmembrane region" description="Helical" evidence="9">
    <location>
        <begin position="192"/>
        <end position="210"/>
    </location>
</feature>
<keyword evidence="7" id="KW-0460">Magnesium</keyword>
<keyword evidence="5 9" id="KW-1133">Transmembrane helix</keyword>
<evidence type="ECO:0000256" key="5">
    <source>
        <dbReference type="ARBA" id="ARBA00022989"/>
    </source>
</evidence>
<dbReference type="CDD" id="cd06853">
    <property type="entry name" value="GT_WecA_like"/>
    <property type="match status" value="1"/>
</dbReference>
<feature type="binding site" evidence="7">
    <location>
        <position position="161"/>
    </location>
    <ligand>
        <name>Mg(2+)</name>
        <dbReference type="ChEBI" id="CHEBI:18420"/>
    </ligand>
</feature>
<dbReference type="EMBL" id="SJPR01000002">
    <property type="protein sequence ID" value="TWT97975.1"/>
    <property type="molecule type" value="Genomic_DNA"/>
</dbReference>
<protein>
    <submittedName>
        <fullName evidence="12">WbaZ-like glycosyltransferase</fullName>
        <ecNumber evidence="12">2.7.8.33</ecNumber>
    </submittedName>
</protein>
<accession>A0A5C6AFK6</accession>
<keyword evidence="6 9" id="KW-0472">Membrane</keyword>
<evidence type="ECO:0000256" key="7">
    <source>
        <dbReference type="PIRSR" id="PIRSR600715-1"/>
    </source>
</evidence>
<dbReference type="CDD" id="cd03804">
    <property type="entry name" value="GT4_WbaZ-like"/>
    <property type="match status" value="1"/>
</dbReference>
<feature type="transmembrane region" description="Helical" evidence="9">
    <location>
        <begin position="6"/>
        <end position="23"/>
    </location>
</feature>
<evidence type="ECO:0000313" key="13">
    <source>
        <dbReference type="Proteomes" id="UP000317421"/>
    </source>
</evidence>
<dbReference type="EC" id="2.7.8.33" evidence="12"/>
<evidence type="ECO:0000256" key="4">
    <source>
        <dbReference type="ARBA" id="ARBA00022692"/>
    </source>
</evidence>
<dbReference type="GO" id="GO:0009103">
    <property type="term" value="P:lipopolysaccharide biosynthetic process"/>
    <property type="evidence" value="ECO:0007669"/>
    <property type="project" value="TreeGrafter"/>
</dbReference>
<feature type="transmembrane region" description="Helical" evidence="9">
    <location>
        <begin position="143"/>
        <end position="162"/>
    </location>
</feature>
<feature type="domain" description="Glycosyl transferase family 1" evidence="10">
    <location>
        <begin position="712"/>
        <end position="852"/>
    </location>
</feature>
<dbReference type="GO" id="GO:0046872">
    <property type="term" value="F:metal ion binding"/>
    <property type="evidence" value="ECO:0007669"/>
    <property type="project" value="UniProtKB-KW"/>
</dbReference>
<dbReference type="SUPFAM" id="SSF53756">
    <property type="entry name" value="UDP-Glycosyltransferase/glycogen phosphorylase"/>
    <property type="match status" value="1"/>
</dbReference>
<feature type="binding site" evidence="7">
    <location>
        <position position="221"/>
    </location>
    <ligand>
        <name>Mg(2+)</name>
        <dbReference type="ChEBI" id="CHEBI:18420"/>
    </ligand>
</feature>
<proteinExistence type="predicted"/>
<feature type="transmembrane region" description="Helical" evidence="9">
    <location>
        <begin position="250"/>
        <end position="269"/>
    </location>
</feature>
<gene>
    <name evidence="12" type="ORF">Pla108_21300</name>
</gene>
<dbReference type="GO" id="GO:0036380">
    <property type="term" value="F:UDP-N-acetylglucosamine-undecaprenyl-phosphate N-acetylglucosaminephosphotransferase activity"/>
    <property type="evidence" value="ECO:0007669"/>
    <property type="project" value="UniProtKB-EC"/>
</dbReference>
<evidence type="ECO:0000256" key="9">
    <source>
        <dbReference type="SAM" id="Phobius"/>
    </source>
</evidence>
<keyword evidence="4 9" id="KW-0812">Transmembrane</keyword>
<keyword evidence="3 12" id="KW-0808">Transferase</keyword>
<comment type="caution">
    <text evidence="12">The sequence shown here is derived from an EMBL/GenBank/DDBJ whole genome shotgun (WGS) entry which is preliminary data.</text>
</comment>
<dbReference type="OrthoDB" id="9801609at2"/>